<dbReference type="Pfam" id="PF14301">
    <property type="entry name" value="DUF4376"/>
    <property type="match status" value="1"/>
</dbReference>
<sequence>RQRWKDQRAAAVAAIKVTTAAGNTYQGDETSQARMARKIAVLQASGPGETAEWVLADNTAATVTAQELQEALALASAEQDRLWLA</sequence>
<dbReference type="eggNOG" id="ENOG5033B2P">
    <property type="taxonomic scope" value="Bacteria"/>
</dbReference>
<name>A0A061JKJ7_STUST</name>
<organism evidence="2 3">
    <name type="scientific">Stutzerimonas stutzeri KOS6</name>
    <dbReference type="NCBI Taxonomy" id="1218352"/>
    <lineage>
        <taxon>Bacteria</taxon>
        <taxon>Pseudomonadati</taxon>
        <taxon>Pseudomonadota</taxon>
        <taxon>Gammaproteobacteria</taxon>
        <taxon>Pseudomonadales</taxon>
        <taxon>Pseudomonadaceae</taxon>
        <taxon>Stutzerimonas</taxon>
    </lineage>
</organism>
<gene>
    <name evidence="2" type="ORF">B597_022260</name>
</gene>
<dbReference type="EMBL" id="AMCZ02000057">
    <property type="protein sequence ID" value="EWC39058.1"/>
    <property type="molecule type" value="Genomic_DNA"/>
</dbReference>
<feature type="non-terminal residue" evidence="2">
    <location>
        <position position="1"/>
    </location>
</feature>
<evidence type="ECO:0000259" key="1">
    <source>
        <dbReference type="Pfam" id="PF14301"/>
    </source>
</evidence>
<comment type="caution">
    <text evidence="2">The sequence shown here is derived from an EMBL/GenBank/DDBJ whole genome shotgun (WGS) entry which is preliminary data.</text>
</comment>
<feature type="domain" description="DUF4376" evidence="1">
    <location>
        <begin position="8"/>
        <end position="74"/>
    </location>
</feature>
<reference evidence="2 3" key="1">
    <citation type="journal article" date="2013" name="Genome Announc.">
        <title>Draft Genome of the Nitrogen-Fixing Bacterium Pseudomonas stutzeri Strain KOS6 Isolated from Industrial Hydrocarbon Sludge.</title>
        <authorList>
            <person name="Grigoryeva T.V."/>
            <person name="Laikov A.V."/>
            <person name="Naumova R.P."/>
            <person name="Manolov A.I."/>
            <person name="Larin A.K."/>
            <person name="Karpova I.Y."/>
            <person name="Semashko T.A."/>
            <person name="Alexeev D.G."/>
            <person name="Kostryukova E.S."/>
            <person name="Muller R."/>
            <person name="Govorun V.M."/>
        </authorList>
    </citation>
    <scope>NUCLEOTIDE SEQUENCE [LARGE SCALE GENOMIC DNA]</scope>
    <source>
        <strain evidence="2 3">KOS6</strain>
    </source>
</reference>
<protein>
    <recommendedName>
        <fullName evidence="1">DUF4376 domain-containing protein</fullName>
    </recommendedName>
</protein>
<evidence type="ECO:0000313" key="2">
    <source>
        <dbReference type="EMBL" id="EWC39058.1"/>
    </source>
</evidence>
<evidence type="ECO:0000313" key="3">
    <source>
        <dbReference type="Proteomes" id="UP000026923"/>
    </source>
</evidence>
<dbReference type="InterPro" id="IPR025484">
    <property type="entry name" value="DUF4376"/>
</dbReference>
<dbReference type="HOGENOM" id="CLU_2503253_0_0_6"/>
<dbReference type="AlphaFoldDB" id="A0A061JKJ7"/>
<accession>A0A061JKJ7</accession>
<dbReference type="RefSeq" id="WP_024162143.1">
    <property type="nucleotide sequence ID" value="NZ_KK020676.1"/>
</dbReference>
<dbReference type="Proteomes" id="UP000026923">
    <property type="component" value="Unassembled WGS sequence"/>
</dbReference>
<proteinExistence type="predicted"/>